<evidence type="ECO:0000256" key="1">
    <source>
        <dbReference type="SAM" id="MobiDB-lite"/>
    </source>
</evidence>
<accession>A0A5N6U5H0</accession>
<sequence length="196" mass="21818">MYFSGLLATLALAPAVYGYGIAQVQVNAHDDCPIGHEAQHTVKKEMPAKVFPTKDSCPKVKVLKGFDIDTYSFSVEPITPDTFETCHGLAIYANEECVGVPDFVVPFHPRKNHAQSPCLPEIAFEKYVSLTLLCEEGHHRSAKEIAEGKAHEGTEHHDEDEHEEDHDEEEHVEHEPKQQAQDHTQHNSSPLGSLGF</sequence>
<dbReference type="OrthoDB" id="4380184at2759"/>
<protein>
    <submittedName>
        <fullName evidence="3">Uncharacterized protein</fullName>
    </submittedName>
</protein>
<proteinExistence type="predicted"/>
<evidence type="ECO:0000313" key="3">
    <source>
        <dbReference type="EMBL" id="KAE8153885.1"/>
    </source>
</evidence>
<feature type="signal peptide" evidence="2">
    <location>
        <begin position="1"/>
        <end position="18"/>
    </location>
</feature>
<gene>
    <name evidence="3" type="ORF">BDV25DRAFT_136451</name>
</gene>
<dbReference type="AlphaFoldDB" id="A0A5N6U5H0"/>
<feature type="chain" id="PRO_5024820425" evidence="2">
    <location>
        <begin position="19"/>
        <end position="196"/>
    </location>
</feature>
<feature type="compositionally biased region" description="Polar residues" evidence="1">
    <location>
        <begin position="178"/>
        <end position="196"/>
    </location>
</feature>
<keyword evidence="4" id="KW-1185">Reference proteome</keyword>
<feature type="compositionally biased region" description="Basic and acidic residues" evidence="1">
    <location>
        <begin position="146"/>
        <end position="159"/>
    </location>
</feature>
<dbReference type="Proteomes" id="UP000325780">
    <property type="component" value="Unassembled WGS sequence"/>
</dbReference>
<name>A0A5N6U5H0_ASPAV</name>
<evidence type="ECO:0000256" key="2">
    <source>
        <dbReference type="SAM" id="SignalP"/>
    </source>
</evidence>
<reference evidence="3 4" key="1">
    <citation type="submission" date="2019-04" db="EMBL/GenBank/DDBJ databases">
        <title>Friends and foes A comparative genomics study of 23 Aspergillus species from section Flavi.</title>
        <authorList>
            <consortium name="DOE Joint Genome Institute"/>
            <person name="Kjaerbolling I."/>
            <person name="Vesth T."/>
            <person name="Frisvad J.C."/>
            <person name="Nybo J.L."/>
            <person name="Theobald S."/>
            <person name="Kildgaard S."/>
            <person name="Isbrandt T."/>
            <person name="Kuo A."/>
            <person name="Sato A."/>
            <person name="Lyhne E.K."/>
            <person name="Kogle M.E."/>
            <person name="Wiebenga A."/>
            <person name="Kun R.S."/>
            <person name="Lubbers R.J."/>
            <person name="Makela M.R."/>
            <person name="Barry K."/>
            <person name="Chovatia M."/>
            <person name="Clum A."/>
            <person name="Daum C."/>
            <person name="Haridas S."/>
            <person name="He G."/>
            <person name="LaButti K."/>
            <person name="Lipzen A."/>
            <person name="Mondo S."/>
            <person name="Riley R."/>
            <person name="Salamov A."/>
            <person name="Simmons B.A."/>
            <person name="Magnuson J.K."/>
            <person name="Henrissat B."/>
            <person name="Mortensen U.H."/>
            <person name="Larsen T.O."/>
            <person name="Devries R.P."/>
            <person name="Grigoriev I.V."/>
            <person name="Machida M."/>
            <person name="Baker S.E."/>
            <person name="Andersen M.R."/>
        </authorList>
    </citation>
    <scope>NUCLEOTIDE SEQUENCE [LARGE SCALE GENOMIC DNA]</scope>
    <source>
        <strain evidence="3 4">IBT 18842</strain>
    </source>
</reference>
<keyword evidence="2" id="KW-0732">Signal</keyword>
<organism evidence="3 4">
    <name type="scientific">Aspergillus avenaceus</name>
    <dbReference type="NCBI Taxonomy" id="36643"/>
    <lineage>
        <taxon>Eukaryota</taxon>
        <taxon>Fungi</taxon>
        <taxon>Dikarya</taxon>
        <taxon>Ascomycota</taxon>
        <taxon>Pezizomycotina</taxon>
        <taxon>Eurotiomycetes</taxon>
        <taxon>Eurotiomycetidae</taxon>
        <taxon>Eurotiales</taxon>
        <taxon>Aspergillaceae</taxon>
        <taxon>Aspergillus</taxon>
        <taxon>Aspergillus subgen. Circumdati</taxon>
    </lineage>
</organism>
<feature type="region of interest" description="Disordered" evidence="1">
    <location>
        <begin position="146"/>
        <end position="196"/>
    </location>
</feature>
<evidence type="ECO:0000313" key="4">
    <source>
        <dbReference type="Proteomes" id="UP000325780"/>
    </source>
</evidence>
<dbReference type="EMBL" id="ML742034">
    <property type="protein sequence ID" value="KAE8153885.1"/>
    <property type="molecule type" value="Genomic_DNA"/>
</dbReference>